<reference evidence="3 4" key="1">
    <citation type="submission" date="2019-12" db="EMBL/GenBank/DDBJ databases">
        <title>Novel species isolated from a subtropical stream in China.</title>
        <authorList>
            <person name="Lu H."/>
        </authorList>
    </citation>
    <scope>NUCLEOTIDE SEQUENCE [LARGE SCALE GENOMIC DNA]</scope>
    <source>
        <strain evidence="3 4">CY13W</strain>
    </source>
</reference>
<feature type="transmembrane region" description="Helical" evidence="2">
    <location>
        <begin position="180"/>
        <end position="202"/>
    </location>
</feature>
<dbReference type="SUPFAM" id="SSF103473">
    <property type="entry name" value="MFS general substrate transporter"/>
    <property type="match status" value="1"/>
</dbReference>
<accession>A0ABW9VJT9</accession>
<dbReference type="RefSeq" id="WP_161037304.1">
    <property type="nucleotide sequence ID" value="NZ_WWCM01000001.1"/>
</dbReference>
<name>A0ABW9VJT9_9BURK</name>
<dbReference type="Proteomes" id="UP000478090">
    <property type="component" value="Unassembled WGS sequence"/>
</dbReference>
<feature type="transmembrane region" description="Helical" evidence="2">
    <location>
        <begin position="78"/>
        <end position="97"/>
    </location>
</feature>
<dbReference type="EMBL" id="WWCM01000001">
    <property type="protein sequence ID" value="MYM37877.1"/>
    <property type="molecule type" value="Genomic_DNA"/>
</dbReference>
<evidence type="ECO:0000256" key="1">
    <source>
        <dbReference type="ARBA" id="ARBA00009617"/>
    </source>
</evidence>
<evidence type="ECO:0000313" key="4">
    <source>
        <dbReference type="Proteomes" id="UP000478090"/>
    </source>
</evidence>
<feature type="transmembrane region" description="Helical" evidence="2">
    <location>
        <begin position="317"/>
        <end position="340"/>
    </location>
</feature>
<proteinExistence type="inferred from homology"/>
<sequence length="428" mass="45302">MNLAAPRWWQLAAYGLPGLPLAMAALPVYVQVAAYYHQLHGTELALLGWVMFAARLLDTLQDPCIGYLIDRLRHVKRWLLAGALLLGAAFAALWQAPTALLAPALWLAIMLCLAYSAHSLLNITYLAWGSRLPAQAGHGTAPLLSATAWREGWGLLGLIIGSTVPATILSQSPAQVAYRMGWYSLAFAVLLGLAVLALLTLAPPWPATAQATPHWRGVARQIWANQNFRRLLLPYLLNSCAVALPATLALFFISDQLQAAGLAGLFLGSYFVAAAAGLPLWTRLARRYGALACWRGGMLLAIASFAGTALLGPGDVWQYELICIAAGTALGADLAMPSVLAARAIPAEQAAAAYFGVLTLLGKLALALSGLSLPLLAMLGYQPGQSSPAGQLALPLVYAVLPCALKLLALLTLHRADSEPVPQLRSTA</sequence>
<dbReference type="Gene3D" id="1.20.1250.20">
    <property type="entry name" value="MFS general substrate transporter like domains"/>
    <property type="match status" value="2"/>
</dbReference>
<keyword evidence="2" id="KW-1133">Transmembrane helix</keyword>
<protein>
    <submittedName>
        <fullName evidence="3">Sodium:galactoside symporter</fullName>
    </submittedName>
</protein>
<feature type="transmembrane region" description="Helical" evidence="2">
    <location>
        <begin position="148"/>
        <end position="168"/>
    </location>
</feature>
<feature type="transmembrane region" description="Helical" evidence="2">
    <location>
        <begin position="392"/>
        <end position="413"/>
    </location>
</feature>
<gene>
    <name evidence="3" type="ORF">GTP27_00865</name>
</gene>
<keyword evidence="2" id="KW-0472">Membrane</keyword>
<comment type="caution">
    <text evidence="3">The sequence shown here is derived from an EMBL/GenBank/DDBJ whole genome shotgun (WGS) entry which is preliminary data.</text>
</comment>
<keyword evidence="2" id="KW-0812">Transmembrane</keyword>
<feature type="transmembrane region" description="Helical" evidence="2">
    <location>
        <begin position="259"/>
        <end position="281"/>
    </location>
</feature>
<feature type="transmembrane region" description="Helical" evidence="2">
    <location>
        <begin position="38"/>
        <end position="57"/>
    </location>
</feature>
<organism evidence="3 4">
    <name type="scientific">Duganella qianjiadongensis</name>
    <dbReference type="NCBI Taxonomy" id="2692176"/>
    <lineage>
        <taxon>Bacteria</taxon>
        <taxon>Pseudomonadati</taxon>
        <taxon>Pseudomonadota</taxon>
        <taxon>Betaproteobacteria</taxon>
        <taxon>Burkholderiales</taxon>
        <taxon>Oxalobacteraceae</taxon>
        <taxon>Telluria group</taxon>
        <taxon>Duganella</taxon>
    </lineage>
</organism>
<feature type="transmembrane region" description="Helical" evidence="2">
    <location>
        <begin position="103"/>
        <end position="128"/>
    </location>
</feature>
<keyword evidence="4" id="KW-1185">Reference proteome</keyword>
<dbReference type="PANTHER" id="PTHR11328:SF24">
    <property type="entry name" value="MAJOR FACILITATOR SUPERFAMILY (MFS) PROFILE DOMAIN-CONTAINING PROTEIN"/>
    <property type="match status" value="1"/>
</dbReference>
<evidence type="ECO:0000313" key="3">
    <source>
        <dbReference type="EMBL" id="MYM37877.1"/>
    </source>
</evidence>
<feature type="transmembrane region" description="Helical" evidence="2">
    <location>
        <begin position="232"/>
        <end position="253"/>
    </location>
</feature>
<dbReference type="InterPro" id="IPR036259">
    <property type="entry name" value="MFS_trans_sf"/>
</dbReference>
<feature type="transmembrane region" description="Helical" evidence="2">
    <location>
        <begin position="293"/>
        <end position="311"/>
    </location>
</feature>
<feature type="transmembrane region" description="Helical" evidence="2">
    <location>
        <begin position="12"/>
        <end position="32"/>
    </location>
</feature>
<dbReference type="PANTHER" id="PTHR11328">
    <property type="entry name" value="MAJOR FACILITATOR SUPERFAMILY DOMAIN-CONTAINING PROTEIN"/>
    <property type="match status" value="1"/>
</dbReference>
<feature type="transmembrane region" description="Helical" evidence="2">
    <location>
        <begin position="352"/>
        <end position="380"/>
    </location>
</feature>
<dbReference type="Pfam" id="PF13347">
    <property type="entry name" value="MFS_2"/>
    <property type="match status" value="1"/>
</dbReference>
<evidence type="ECO:0000256" key="2">
    <source>
        <dbReference type="SAM" id="Phobius"/>
    </source>
</evidence>
<dbReference type="InterPro" id="IPR039672">
    <property type="entry name" value="MFS_2"/>
</dbReference>
<comment type="similarity">
    <text evidence="1">Belongs to the sodium:galactoside symporter (TC 2.A.2) family.</text>
</comment>